<protein>
    <submittedName>
        <fullName evidence="2">DUF349 domain-containing protein</fullName>
    </submittedName>
</protein>
<dbReference type="RefSeq" id="WP_313545158.1">
    <property type="nucleotide sequence ID" value="NZ_CP134880.1"/>
</dbReference>
<gene>
    <name evidence="2" type="ORF">RN607_06500</name>
</gene>
<proteinExistence type="predicted"/>
<dbReference type="Pfam" id="PF03993">
    <property type="entry name" value="DUF349"/>
    <property type="match status" value="3"/>
</dbReference>
<dbReference type="KEGG" id="dcp:RN607_06500"/>
<evidence type="ECO:0000313" key="2">
    <source>
        <dbReference type="EMBL" id="WNM28651.1"/>
    </source>
</evidence>
<dbReference type="EMBL" id="CP134880">
    <property type="protein sequence ID" value="WNM28651.1"/>
    <property type="molecule type" value="Genomic_DNA"/>
</dbReference>
<sequence length="538" mass="58335">MTSADSPRDIDVTPATEVEEQIVPTPAEDAPAAAAAEVETVDPSDASEPESPHEDAPAQSSSSPDVPAEEPPAEPSAAEPAPKTPRPRAPKPRAPKPGAFAPATPAVVAAHSTHPVKVPVVDEVTAEMLAEAEAFGSIDGDNVVVTIGDQAIEVGPAVGDDPLKPFASAYYELKTSIERFHARLGSAELSVKDIDDALSATSASLATPAVVGDIVALRTRWTEVEAEATQTRERIQAERRAARDAALAAREEIVVQAEALAAKPEDQVHWKNDTESLRSLLDAWKEAQRSGARVPKEAERALWRRFTHARSSFEKARKHHFSQLDRDNAQVADHKEALVARAEALQTSTDWDSTARAFRDLMNEWRQAGRGRRSVDDALWRRFQTAQDAFFETRRSAAEAEDEALAGNVEAKEAIVVEAEALLPITDLRNAKRALRSLQDRFEAAGRVPRADAARLAKRIGAVEKAVRDGEDAEWHSSNPELEARVSGAAAQLHAAIADLEKDLEKATAAGDKRRIKQAEEALSARKAWLKQIENVQR</sequence>
<evidence type="ECO:0000256" key="1">
    <source>
        <dbReference type="SAM" id="MobiDB-lite"/>
    </source>
</evidence>
<dbReference type="Proteomes" id="UP001303408">
    <property type="component" value="Chromosome"/>
</dbReference>
<feature type="region of interest" description="Disordered" evidence="1">
    <location>
        <begin position="1"/>
        <end position="101"/>
    </location>
</feature>
<feature type="compositionally biased region" description="Basic and acidic residues" evidence="1">
    <location>
        <begin position="1"/>
        <end position="11"/>
    </location>
</feature>
<name>A0AA96JDZ9_9MICO</name>
<organism evidence="2">
    <name type="scientific">Demequina capsici</name>
    <dbReference type="NCBI Taxonomy" id="3075620"/>
    <lineage>
        <taxon>Bacteria</taxon>
        <taxon>Bacillati</taxon>
        <taxon>Actinomycetota</taxon>
        <taxon>Actinomycetes</taxon>
        <taxon>Micrococcales</taxon>
        <taxon>Demequinaceae</taxon>
        <taxon>Demequina</taxon>
    </lineage>
</organism>
<dbReference type="InterPro" id="IPR007139">
    <property type="entry name" value="DUF349"/>
</dbReference>
<feature type="compositionally biased region" description="Acidic residues" evidence="1">
    <location>
        <begin position="39"/>
        <end position="48"/>
    </location>
</feature>
<feature type="compositionally biased region" description="Low complexity" evidence="1">
    <location>
        <begin position="23"/>
        <end position="38"/>
    </location>
</feature>
<reference evidence="2" key="1">
    <citation type="submission" date="2023-09" db="EMBL/GenBank/DDBJ databases">
        <title>Demequina sp. a novel bacteria isolated from Capsicum annuum.</title>
        <authorList>
            <person name="Humaira Z."/>
            <person name="Lee J."/>
            <person name="Cho D."/>
        </authorList>
    </citation>
    <scope>NUCLEOTIDE SEQUENCE</scope>
    <source>
        <strain evidence="2">PMTSA13</strain>
    </source>
</reference>
<dbReference type="AlphaFoldDB" id="A0AA96JDZ9"/>
<feature type="compositionally biased region" description="Basic residues" evidence="1">
    <location>
        <begin position="85"/>
        <end position="94"/>
    </location>
</feature>
<accession>A0AA96JDZ9</accession>